<dbReference type="AlphaFoldDB" id="A0A6V7TZB5"/>
<dbReference type="EMBL" id="CAJEWN010000021">
    <property type="protein sequence ID" value="CAD2138322.1"/>
    <property type="molecule type" value="Genomic_DNA"/>
</dbReference>
<reference evidence="1 2" key="1">
    <citation type="submission" date="2020-08" db="EMBL/GenBank/DDBJ databases">
        <authorList>
            <person name="Koutsovoulos G."/>
            <person name="Danchin GJ E."/>
        </authorList>
    </citation>
    <scope>NUCLEOTIDE SEQUENCE [LARGE SCALE GENOMIC DNA]</scope>
</reference>
<evidence type="ECO:0000313" key="2">
    <source>
        <dbReference type="Proteomes" id="UP000580250"/>
    </source>
</evidence>
<organism evidence="1 2">
    <name type="scientific">Meloidogyne enterolobii</name>
    <name type="common">Root-knot nematode worm</name>
    <name type="synonym">Meloidogyne mayaguensis</name>
    <dbReference type="NCBI Taxonomy" id="390850"/>
    <lineage>
        <taxon>Eukaryota</taxon>
        <taxon>Metazoa</taxon>
        <taxon>Ecdysozoa</taxon>
        <taxon>Nematoda</taxon>
        <taxon>Chromadorea</taxon>
        <taxon>Rhabditida</taxon>
        <taxon>Tylenchina</taxon>
        <taxon>Tylenchomorpha</taxon>
        <taxon>Tylenchoidea</taxon>
        <taxon>Meloidogynidae</taxon>
        <taxon>Meloidogyninae</taxon>
        <taxon>Meloidogyne</taxon>
    </lineage>
</organism>
<sequence>MDEQLEKKFKNGFKKPIPLYLSGHGVGEDLILEKVDKAGEYILQLPPIIQSKEVVVQAKLIFREFQQQNAQEADQLQNKQETTKLNGEQQNFLLFWKKKDDEGKNMREYF</sequence>
<comment type="caution">
    <text evidence="1">The sequence shown here is derived from an EMBL/GenBank/DDBJ whole genome shotgun (WGS) entry which is preliminary data.</text>
</comment>
<name>A0A6V7TZB5_MELEN</name>
<proteinExistence type="predicted"/>
<evidence type="ECO:0000313" key="1">
    <source>
        <dbReference type="EMBL" id="CAD2138322.1"/>
    </source>
</evidence>
<accession>A0A6V7TZB5</accession>
<dbReference type="Proteomes" id="UP000580250">
    <property type="component" value="Unassembled WGS sequence"/>
</dbReference>
<protein>
    <submittedName>
        <fullName evidence="1">Uncharacterized protein</fullName>
    </submittedName>
</protein>
<gene>
    <name evidence="1" type="ORF">MENT_LOCUS5756</name>
</gene>